<proteinExistence type="predicted"/>
<name>Q4RXK5_TETNG</name>
<evidence type="ECO:0000256" key="2">
    <source>
        <dbReference type="SAM" id="SignalP"/>
    </source>
</evidence>
<feature type="chain" id="PRO_5004242647" evidence="2">
    <location>
        <begin position="31"/>
        <end position="219"/>
    </location>
</feature>
<sequence length="219" mass="24320">MSGVWRLPLTHACSTSLLLWMFVGWRAAEAAVSQQGIPLSVVKLWASAFGGEIKSISAKYSGSQLLQKELWAITAPRPGTNSSSEGGGLRGGRMNARNCPWEESLTPRGPRRHGESVQVAFRKRLQAPNLSPPCPETFTFTVFDLQKHKEFVKTVKVEEIDGMKLVKNLAVKMEEVFQKKAEATRVSQISHIFHLKRYIYPHLLGLIREMGCSSLSIGA</sequence>
<accession>Q4RXK5</accession>
<keyword evidence="2" id="KW-0732">Signal</keyword>
<dbReference type="OrthoDB" id="8794179at2759"/>
<feature type="region of interest" description="Disordered" evidence="1">
    <location>
        <begin position="76"/>
        <end position="113"/>
    </location>
</feature>
<dbReference type="EMBL" id="CAAE01014979">
    <property type="protein sequence ID" value="CAG06877.1"/>
    <property type="molecule type" value="Genomic_DNA"/>
</dbReference>
<organism evidence="3">
    <name type="scientific">Tetraodon nigroviridis</name>
    <name type="common">Spotted green pufferfish</name>
    <name type="synonym">Chelonodon nigroviridis</name>
    <dbReference type="NCBI Taxonomy" id="99883"/>
    <lineage>
        <taxon>Eukaryota</taxon>
        <taxon>Metazoa</taxon>
        <taxon>Chordata</taxon>
        <taxon>Craniata</taxon>
        <taxon>Vertebrata</taxon>
        <taxon>Euteleostomi</taxon>
        <taxon>Actinopterygii</taxon>
        <taxon>Neopterygii</taxon>
        <taxon>Teleostei</taxon>
        <taxon>Neoteleostei</taxon>
        <taxon>Acanthomorphata</taxon>
        <taxon>Eupercaria</taxon>
        <taxon>Tetraodontiformes</taxon>
        <taxon>Tetradontoidea</taxon>
        <taxon>Tetraodontidae</taxon>
        <taxon>Tetraodon</taxon>
    </lineage>
</organism>
<evidence type="ECO:0000256" key="1">
    <source>
        <dbReference type="SAM" id="MobiDB-lite"/>
    </source>
</evidence>
<reference evidence="3" key="1">
    <citation type="journal article" date="2004" name="Nature">
        <title>Genome duplication in the teleost fish Tetraodon nigroviridis reveals the early vertebrate proto-karyotype.</title>
        <authorList>
            <person name="Jaillon O."/>
            <person name="Aury J.-M."/>
            <person name="Brunet F."/>
            <person name="Petit J.-L."/>
            <person name="Stange-Thomann N."/>
            <person name="Mauceli E."/>
            <person name="Bouneau L."/>
            <person name="Fischer C."/>
            <person name="Ozouf-Costaz C."/>
            <person name="Bernot A."/>
            <person name="Nicaud S."/>
            <person name="Jaffe D."/>
            <person name="Fisher S."/>
            <person name="Lutfalla G."/>
            <person name="Dossat C."/>
            <person name="Segurens B."/>
            <person name="Dasilva C."/>
            <person name="Salanoubat M."/>
            <person name="Levy M."/>
            <person name="Boudet N."/>
            <person name="Castellano S."/>
            <person name="Anthouard V."/>
            <person name="Jubin C."/>
            <person name="Castelli V."/>
            <person name="Katinka M."/>
            <person name="Vacherie B."/>
            <person name="Biemont C."/>
            <person name="Skalli Z."/>
            <person name="Cattolico L."/>
            <person name="Poulain J."/>
            <person name="De Berardinis V."/>
            <person name="Cruaud C."/>
            <person name="Duprat S."/>
            <person name="Brottier P."/>
            <person name="Coutanceau J.-P."/>
            <person name="Gouzy J."/>
            <person name="Parra G."/>
            <person name="Lardier G."/>
            <person name="Chapple C."/>
            <person name="McKernan K.J."/>
            <person name="McEwan P."/>
            <person name="Bosak S."/>
            <person name="Kellis M."/>
            <person name="Volff J.-N."/>
            <person name="Guigo R."/>
            <person name="Zody M.C."/>
            <person name="Mesirov J."/>
            <person name="Lindblad-Toh K."/>
            <person name="Birren B."/>
            <person name="Nusbaum C."/>
            <person name="Kahn D."/>
            <person name="Robinson-Rechavi M."/>
            <person name="Laudet V."/>
            <person name="Schachter V."/>
            <person name="Quetier F."/>
            <person name="Saurin W."/>
            <person name="Scarpelli C."/>
            <person name="Wincker P."/>
            <person name="Lander E.S."/>
            <person name="Weissenbach J."/>
            <person name="Roest Crollius H."/>
        </authorList>
    </citation>
    <scope>NUCLEOTIDE SEQUENCE [LARGE SCALE GENOMIC DNA]</scope>
</reference>
<dbReference type="KEGG" id="tng:GSTEN00027378G001"/>
<reference evidence="3" key="2">
    <citation type="submission" date="2004-02" db="EMBL/GenBank/DDBJ databases">
        <authorList>
            <consortium name="Genoscope"/>
            <consortium name="Whitehead Institute Centre for Genome Research"/>
        </authorList>
    </citation>
    <scope>NUCLEOTIDE SEQUENCE</scope>
</reference>
<protein>
    <submittedName>
        <fullName evidence="3">Chromosome 11 SCAF14979, whole genome shotgun sequence</fullName>
    </submittedName>
</protein>
<dbReference type="AlphaFoldDB" id="Q4RXK5"/>
<evidence type="ECO:0000313" key="3">
    <source>
        <dbReference type="EMBL" id="CAG06877.1"/>
    </source>
</evidence>
<feature type="signal peptide" evidence="2">
    <location>
        <begin position="1"/>
        <end position="30"/>
    </location>
</feature>
<gene>
    <name evidence="3" type="ORF">GSTENG00027378001</name>
</gene>